<dbReference type="InParanoid" id="E4X9Y3"/>
<dbReference type="SMART" id="SM00034">
    <property type="entry name" value="CLECT"/>
    <property type="match status" value="1"/>
</dbReference>
<proteinExistence type="predicted"/>
<dbReference type="CDD" id="cd00037">
    <property type="entry name" value="CLECT"/>
    <property type="match status" value="1"/>
</dbReference>
<protein>
    <recommendedName>
        <fullName evidence="2">C-type lectin domain-containing protein</fullName>
    </recommendedName>
</protein>
<feature type="coiled-coil region" evidence="1">
    <location>
        <begin position="88"/>
        <end position="122"/>
    </location>
</feature>
<keyword evidence="1" id="KW-0175">Coiled coil</keyword>
<dbReference type="InterPro" id="IPR001304">
    <property type="entry name" value="C-type_lectin-like"/>
</dbReference>
<organism evidence="3">
    <name type="scientific">Oikopleura dioica</name>
    <name type="common">Tunicate</name>
    <dbReference type="NCBI Taxonomy" id="34765"/>
    <lineage>
        <taxon>Eukaryota</taxon>
        <taxon>Metazoa</taxon>
        <taxon>Chordata</taxon>
        <taxon>Tunicata</taxon>
        <taxon>Appendicularia</taxon>
        <taxon>Copelata</taxon>
        <taxon>Oikopleuridae</taxon>
        <taxon>Oikopleura</taxon>
    </lineage>
</organism>
<gene>
    <name evidence="3" type="ORF">GSOID_T00004908001</name>
</gene>
<evidence type="ECO:0000313" key="4">
    <source>
        <dbReference type="Proteomes" id="UP000001307"/>
    </source>
</evidence>
<keyword evidence="4" id="KW-1185">Reference proteome</keyword>
<reference evidence="3" key="1">
    <citation type="journal article" date="2010" name="Science">
        <title>Plasticity of animal genome architecture unmasked by rapid evolution of a pelagic tunicate.</title>
        <authorList>
            <person name="Denoeud F."/>
            <person name="Henriet S."/>
            <person name="Mungpakdee S."/>
            <person name="Aury J.M."/>
            <person name="Da Silva C."/>
            <person name="Brinkmann H."/>
            <person name="Mikhaleva J."/>
            <person name="Olsen L.C."/>
            <person name="Jubin C."/>
            <person name="Canestro C."/>
            <person name="Bouquet J.M."/>
            <person name="Danks G."/>
            <person name="Poulain J."/>
            <person name="Campsteijn C."/>
            <person name="Adamski M."/>
            <person name="Cross I."/>
            <person name="Yadetie F."/>
            <person name="Muffato M."/>
            <person name="Louis A."/>
            <person name="Butcher S."/>
            <person name="Tsagkogeorga G."/>
            <person name="Konrad A."/>
            <person name="Singh S."/>
            <person name="Jensen M.F."/>
            <person name="Cong E.H."/>
            <person name="Eikeseth-Otteraa H."/>
            <person name="Noel B."/>
            <person name="Anthouard V."/>
            <person name="Porcel B.M."/>
            <person name="Kachouri-Lafond R."/>
            <person name="Nishino A."/>
            <person name="Ugolini M."/>
            <person name="Chourrout P."/>
            <person name="Nishida H."/>
            <person name="Aasland R."/>
            <person name="Huzurbazar S."/>
            <person name="Westhof E."/>
            <person name="Delsuc F."/>
            <person name="Lehrach H."/>
            <person name="Reinhardt R."/>
            <person name="Weissenbach J."/>
            <person name="Roy S.W."/>
            <person name="Artiguenave F."/>
            <person name="Postlethwait J.H."/>
            <person name="Manak J.R."/>
            <person name="Thompson E.M."/>
            <person name="Jaillon O."/>
            <person name="Du Pasquier L."/>
            <person name="Boudinot P."/>
            <person name="Liberles D.A."/>
            <person name="Volff J.N."/>
            <person name="Philippe H."/>
            <person name="Lenhard B."/>
            <person name="Roest Crollius H."/>
            <person name="Wincker P."/>
            <person name="Chourrout D."/>
        </authorList>
    </citation>
    <scope>NUCLEOTIDE SEQUENCE [LARGE SCALE GENOMIC DNA]</scope>
</reference>
<dbReference type="InterPro" id="IPR016187">
    <property type="entry name" value="CTDL_fold"/>
</dbReference>
<name>E4X9Y3_OIKDI</name>
<dbReference type="EMBL" id="FN653031">
    <property type="protein sequence ID" value="CBY08343.1"/>
    <property type="molecule type" value="Genomic_DNA"/>
</dbReference>
<accession>E4X9Y3</accession>
<evidence type="ECO:0000313" key="3">
    <source>
        <dbReference type="EMBL" id="CBY08343.1"/>
    </source>
</evidence>
<dbReference type="PROSITE" id="PS50041">
    <property type="entry name" value="C_TYPE_LECTIN_2"/>
    <property type="match status" value="1"/>
</dbReference>
<dbReference type="Proteomes" id="UP000001307">
    <property type="component" value="Unassembled WGS sequence"/>
</dbReference>
<feature type="domain" description="C-type lectin" evidence="2">
    <location>
        <begin position="179"/>
        <end position="299"/>
    </location>
</feature>
<evidence type="ECO:0000259" key="2">
    <source>
        <dbReference type="PROSITE" id="PS50041"/>
    </source>
</evidence>
<evidence type="ECO:0000256" key="1">
    <source>
        <dbReference type="SAM" id="Coils"/>
    </source>
</evidence>
<dbReference type="Gene3D" id="3.10.100.10">
    <property type="entry name" value="Mannose-Binding Protein A, subunit A"/>
    <property type="match status" value="1"/>
</dbReference>
<dbReference type="InterPro" id="IPR050801">
    <property type="entry name" value="Ca-Dep_Lectins_ImmuneDev"/>
</dbReference>
<dbReference type="Pfam" id="PF00059">
    <property type="entry name" value="Lectin_C"/>
    <property type="match status" value="1"/>
</dbReference>
<dbReference type="PANTHER" id="PTHR22801:SF63">
    <property type="entry name" value="C-TYPE LECTIN DOMAIN-CONTAINING PROTEIN"/>
    <property type="match status" value="1"/>
</dbReference>
<dbReference type="OrthoDB" id="10059571at2759"/>
<dbReference type="AlphaFoldDB" id="E4X9Y3"/>
<dbReference type="PANTHER" id="PTHR22801">
    <property type="entry name" value="LITHOSTATHINE"/>
    <property type="match status" value="1"/>
</dbReference>
<dbReference type="InterPro" id="IPR016186">
    <property type="entry name" value="C-type_lectin-like/link_sf"/>
</dbReference>
<dbReference type="SUPFAM" id="SSF56436">
    <property type="entry name" value="C-type lectin-like"/>
    <property type="match status" value="1"/>
</dbReference>
<sequence>MKNLITLFDKYQIQQLSLKQSFGDFPKRNVNSTKLKKLPEFSDERLLKTEKSGDCECDIPSAIGQAIIQQQLRMDLVLSDQSTMLLELKSRKEENEFLAIEVRKLKEERQQILSVVSEYQHEVKKLLEWKNRDEPIIQEHQRRLDTQANSISSNAAVAHFTKHRLQKARFRCAGHGKKKGSFCFNLSKDARSWDAAEQRCKRQGGSLAVIKDEETMLFITNLIRGSSYDTSYWIGLSLEKETERLNWVDNTTISENSFQNWYEDLQPTRSERCIQSAGSLWDYKWYPSKCDRELRYICQV</sequence>